<reference evidence="2" key="1">
    <citation type="journal article" date="2022" name="Int. J. Mol. Sci.">
        <title>Draft Genome of Tanacetum Coccineum: Genomic Comparison of Closely Related Tanacetum-Family Plants.</title>
        <authorList>
            <person name="Yamashiro T."/>
            <person name="Shiraishi A."/>
            <person name="Nakayama K."/>
            <person name="Satake H."/>
        </authorList>
    </citation>
    <scope>NUCLEOTIDE SEQUENCE</scope>
</reference>
<reference evidence="2" key="2">
    <citation type="submission" date="2022-01" db="EMBL/GenBank/DDBJ databases">
        <authorList>
            <person name="Yamashiro T."/>
            <person name="Shiraishi A."/>
            <person name="Satake H."/>
            <person name="Nakayama K."/>
        </authorList>
    </citation>
    <scope>NUCLEOTIDE SEQUENCE</scope>
</reference>
<feature type="compositionally biased region" description="Polar residues" evidence="1">
    <location>
        <begin position="64"/>
        <end position="79"/>
    </location>
</feature>
<dbReference type="Proteomes" id="UP001151760">
    <property type="component" value="Unassembled WGS sequence"/>
</dbReference>
<dbReference type="PANTHER" id="PTHR33116:SF84">
    <property type="entry name" value="RNA-DIRECTED DNA POLYMERASE"/>
    <property type="match status" value="1"/>
</dbReference>
<dbReference type="EMBL" id="BQNB010013357">
    <property type="protein sequence ID" value="GJT14941.1"/>
    <property type="molecule type" value="Genomic_DNA"/>
</dbReference>
<keyword evidence="3" id="KW-1185">Reference proteome</keyword>
<proteinExistence type="predicted"/>
<organism evidence="2 3">
    <name type="scientific">Tanacetum coccineum</name>
    <dbReference type="NCBI Taxonomy" id="301880"/>
    <lineage>
        <taxon>Eukaryota</taxon>
        <taxon>Viridiplantae</taxon>
        <taxon>Streptophyta</taxon>
        <taxon>Embryophyta</taxon>
        <taxon>Tracheophyta</taxon>
        <taxon>Spermatophyta</taxon>
        <taxon>Magnoliopsida</taxon>
        <taxon>eudicotyledons</taxon>
        <taxon>Gunneridae</taxon>
        <taxon>Pentapetalae</taxon>
        <taxon>asterids</taxon>
        <taxon>campanulids</taxon>
        <taxon>Asterales</taxon>
        <taxon>Asteraceae</taxon>
        <taxon>Asteroideae</taxon>
        <taxon>Anthemideae</taxon>
        <taxon>Anthemidinae</taxon>
        <taxon>Tanacetum</taxon>
    </lineage>
</organism>
<gene>
    <name evidence="2" type="ORF">Tco_0873647</name>
</gene>
<evidence type="ECO:0000313" key="2">
    <source>
        <dbReference type="EMBL" id="GJT14941.1"/>
    </source>
</evidence>
<feature type="region of interest" description="Disordered" evidence="1">
    <location>
        <begin position="37"/>
        <end position="89"/>
    </location>
</feature>
<name>A0ABQ5BMK0_9ASTR</name>
<feature type="compositionally biased region" description="Gly residues" evidence="1">
    <location>
        <begin position="37"/>
        <end position="54"/>
    </location>
</feature>
<comment type="caution">
    <text evidence="2">The sequence shown here is derived from an EMBL/GenBank/DDBJ whole genome shotgun (WGS) entry which is preliminary data.</text>
</comment>
<evidence type="ECO:0000313" key="3">
    <source>
        <dbReference type="Proteomes" id="UP001151760"/>
    </source>
</evidence>
<protein>
    <recommendedName>
        <fullName evidence="4">Reverse transcriptase domain-containing protein</fullName>
    </recommendedName>
</protein>
<evidence type="ECO:0008006" key="4">
    <source>
        <dbReference type="Google" id="ProtNLM"/>
    </source>
</evidence>
<dbReference type="PANTHER" id="PTHR33116">
    <property type="entry name" value="REVERSE TRANSCRIPTASE ZINC-BINDING DOMAIN-CONTAINING PROTEIN-RELATED-RELATED"/>
    <property type="match status" value="1"/>
</dbReference>
<accession>A0ABQ5BMK0</accession>
<evidence type="ECO:0000256" key="1">
    <source>
        <dbReference type="SAM" id="MobiDB-lite"/>
    </source>
</evidence>
<sequence>MLAASSGTDSRLSCAEVVAFACELSILLETIARGGTGGRAGRGGGRTRGGSGDQGDGRNDAQVGDQSRGQGVDRNQNGDAVNDHIQGDVRNAIEGNDRRGCTYKKFLACNPKEYNGKGGAIVYTRWIENIESVHDMNGCRDSQRVYKRGCKNIMGWDSNLVNVMVVHCTRQTLLCLVELWELNPSFSAAIMCMLIILVRKKGTVENSDGVQDIECIEKLEIEDLKCSGLHFTWIQDRKDPSNGILKKVDRVMRNAKFMESFVNSNVVFLPYLTSDHCLADLLENGNRYNRLISWKDKLKRMQTMVDADLTNKNLKEEEEVVTLKEYSSAVHDEEQLTTSFLININGEKHWYFKGGRGLRKEDPISPYHFTVVMEVYNLILKQNLERDNKYRYHWGCKQVTISHLCFADDLLVLCHGDSKSVKVVKKALDEFNSLTGLNPNMGKSIVFFGNLKEDVKKEISSVLPFNVGNCL</sequence>